<keyword evidence="5 8" id="KW-1133">Transmembrane helix</keyword>
<comment type="similarity">
    <text evidence="2 7">Belongs to the ExbD/TolR family.</text>
</comment>
<accession>A0A0G3BN26</accession>
<evidence type="ECO:0000256" key="8">
    <source>
        <dbReference type="SAM" id="Phobius"/>
    </source>
</evidence>
<dbReference type="GO" id="GO:0015031">
    <property type="term" value="P:protein transport"/>
    <property type="evidence" value="ECO:0007669"/>
    <property type="project" value="UniProtKB-KW"/>
</dbReference>
<keyword evidence="6 8" id="KW-0472">Membrane</keyword>
<name>A0A0G3BN26_9BURK</name>
<dbReference type="Gene3D" id="3.30.420.270">
    <property type="match status" value="1"/>
</dbReference>
<keyword evidence="7" id="KW-0653">Protein transport</keyword>
<dbReference type="EMBL" id="CP011371">
    <property type="protein sequence ID" value="AKJ27955.1"/>
    <property type="molecule type" value="Genomic_DNA"/>
</dbReference>
<evidence type="ECO:0000313" key="9">
    <source>
        <dbReference type="EMBL" id="AKJ27955.1"/>
    </source>
</evidence>
<evidence type="ECO:0000256" key="5">
    <source>
        <dbReference type="ARBA" id="ARBA00022989"/>
    </source>
</evidence>
<dbReference type="KEGG" id="pbh:AAW51_1264"/>
<keyword evidence="10" id="KW-1185">Reference proteome</keyword>
<dbReference type="STRING" id="413882.AAW51_1264"/>
<protein>
    <submittedName>
        <fullName evidence="9">Biopolymer transporter ExbD</fullName>
    </submittedName>
</protein>
<dbReference type="Pfam" id="PF02472">
    <property type="entry name" value="ExbD"/>
    <property type="match status" value="1"/>
</dbReference>
<dbReference type="InterPro" id="IPR003400">
    <property type="entry name" value="ExbD"/>
</dbReference>
<evidence type="ECO:0000256" key="3">
    <source>
        <dbReference type="ARBA" id="ARBA00022475"/>
    </source>
</evidence>
<proteinExistence type="inferred from homology"/>
<dbReference type="Proteomes" id="UP000035352">
    <property type="component" value="Chromosome"/>
</dbReference>
<organism evidence="9 10">
    <name type="scientific">Caldimonas brevitalea</name>
    <dbReference type="NCBI Taxonomy" id="413882"/>
    <lineage>
        <taxon>Bacteria</taxon>
        <taxon>Pseudomonadati</taxon>
        <taxon>Pseudomonadota</taxon>
        <taxon>Betaproteobacteria</taxon>
        <taxon>Burkholderiales</taxon>
        <taxon>Sphaerotilaceae</taxon>
        <taxon>Caldimonas</taxon>
    </lineage>
</organism>
<dbReference type="GO" id="GO:0022857">
    <property type="term" value="F:transmembrane transporter activity"/>
    <property type="evidence" value="ECO:0007669"/>
    <property type="project" value="InterPro"/>
</dbReference>
<gene>
    <name evidence="9" type="primary">exbD</name>
    <name evidence="9" type="ORF">AAW51_1264</name>
</gene>
<dbReference type="OrthoDB" id="9793581at2"/>
<dbReference type="GO" id="GO:0005886">
    <property type="term" value="C:plasma membrane"/>
    <property type="evidence" value="ECO:0007669"/>
    <property type="project" value="UniProtKB-SubCell"/>
</dbReference>
<evidence type="ECO:0000256" key="1">
    <source>
        <dbReference type="ARBA" id="ARBA00004162"/>
    </source>
</evidence>
<keyword evidence="3" id="KW-1003">Cell membrane</keyword>
<evidence type="ECO:0000256" key="6">
    <source>
        <dbReference type="ARBA" id="ARBA00023136"/>
    </source>
</evidence>
<dbReference type="PATRIC" id="fig|413882.6.peg.1329"/>
<dbReference type="PANTHER" id="PTHR30558">
    <property type="entry name" value="EXBD MEMBRANE COMPONENT OF PMF-DRIVEN MACROMOLECULE IMPORT SYSTEM"/>
    <property type="match status" value="1"/>
</dbReference>
<sequence length="137" mass="15168">MARNHRSHYFGGDEKPRIEIIPMIDVMMFLLVFFVLIMTEMIQGAGIKLDLPQSSTAQHLETVKVTVGVTQDGKLLLEGRPVEEANLTAKLQELLQTKKVDVVIAGEKTTRYQDIVKVMDLCRATGIVAIGLATQTS</sequence>
<dbReference type="RefSeq" id="WP_047193927.1">
    <property type="nucleotide sequence ID" value="NZ_CP011371.1"/>
</dbReference>
<keyword evidence="4 7" id="KW-0812">Transmembrane</keyword>
<keyword evidence="7" id="KW-0813">Transport</keyword>
<evidence type="ECO:0000256" key="2">
    <source>
        <dbReference type="ARBA" id="ARBA00005811"/>
    </source>
</evidence>
<dbReference type="AlphaFoldDB" id="A0A0G3BN26"/>
<evidence type="ECO:0000256" key="7">
    <source>
        <dbReference type="RuleBase" id="RU003879"/>
    </source>
</evidence>
<evidence type="ECO:0000313" key="10">
    <source>
        <dbReference type="Proteomes" id="UP000035352"/>
    </source>
</evidence>
<evidence type="ECO:0000256" key="4">
    <source>
        <dbReference type="ARBA" id="ARBA00022692"/>
    </source>
</evidence>
<feature type="transmembrane region" description="Helical" evidence="8">
    <location>
        <begin position="20"/>
        <end position="39"/>
    </location>
</feature>
<reference evidence="9 10" key="1">
    <citation type="submission" date="2015-05" db="EMBL/GenBank/DDBJ databases">
        <authorList>
            <person name="Tang B."/>
            <person name="Yu Y."/>
        </authorList>
    </citation>
    <scope>NUCLEOTIDE SEQUENCE [LARGE SCALE GENOMIC DNA]</scope>
    <source>
        <strain evidence="9 10">DSM 7029</strain>
    </source>
</reference>
<comment type="subcellular location">
    <subcellularLocation>
        <location evidence="1">Cell membrane</location>
        <topology evidence="1">Single-pass membrane protein</topology>
    </subcellularLocation>
    <subcellularLocation>
        <location evidence="7">Cell membrane</location>
        <topology evidence="7">Single-pass type II membrane protein</topology>
    </subcellularLocation>
</comment>